<protein>
    <submittedName>
        <fullName evidence="5">Uncharacterized protein</fullName>
    </submittedName>
</protein>
<reference evidence="5" key="1">
    <citation type="submission" date="2021-01" db="EMBL/GenBank/DDBJ databases">
        <authorList>
            <person name="Corre E."/>
            <person name="Pelletier E."/>
            <person name="Niang G."/>
            <person name="Scheremetjew M."/>
            <person name="Finn R."/>
            <person name="Kale V."/>
            <person name="Holt S."/>
            <person name="Cochrane G."/>
            <person name="Meng A."/>
            <person name="Brown T."/>
            <person name="Cohen L."/>
        </authorList>
    </citation>
    <scope>NUCLEOTIDE SEQUENCE</scope>
    <source>
        <strain evidence="5">SAG 36.94</strain>
    </source>
</reference>
<accession>A0A7S1XGY8</accession>
<evidence type="ECO:0000256" key="2">
    <source>
        <dbReference type="ARBA" id="ARBA00023136"/>
    </source>
</evidence>
<dbReference type="GO" id="GO:0016559">
    <property type="term" value="P:peroxisome fission"/>
    <property type="evidence" value="ECO:0007669"/>
    <property type="project" value="InterPro"/>
</dbReference>
<keyword evidence="3" id="KW-0576">Peroxisome</keyword>
<organism evidence="5">
    <name type="scientific">Compsopogon caeruleus</name>
    <dbReference type="NCBI Taxonomy" id="31354"/>
    <lineage>
        <taxon>Eukaryota</taxon>
        <taxon>Rhodophyta</taxon>
        <taxon>Compsopogonophyceae</taxon>
        <taxon>Compsopogonales</taxon>
        <taxon>Compsopogonaceae</taxon>
        <taxon>Compsopogon</taxon>
    </lineage>
</organism>
<dbReference type="EMBL" id="HBGH01016220">
    <property type="protein sequence ID" value="CAD9236875.1"/>
    <property type="molecule type" value="Transcribed_RNA"/>
</dbReference>
<evidence type="ECO:0000313" key="5">
    <source>
        <dbReference type="EMBL" id="CAD9236875.1"/>
    </source>
</evidence>
<sequence length="238" mass="26870">MDPMLRRSPWLALLKSVNGRDKLIRLIQYALRMSRGLSPRGYENVSDRALAVESAIAQARQVGRLIKWIHILEKQWKASPDKGIGFDILQAGMDAGLFGFFLLDNLTWLTRTGKLASPEWIRQNAHRSYISWNISNIFGSFASILHLIQLRRFLAKSTTSASQRAAIHREMRIVFIRLLRFLLDAVVSANLVRNTSGRKGLTPWKVSWVGACGVASSAIALWDQWPEPPKPTSPHTTN</sequence>
<dbReference type="AlphaFoldDB" id="A0A7S1XGY8"/>
<keyword evidence="2" id="KW-0472">Membrane</keyword>
<dbReference type="GO" id="GO:0005778">
    <property type="term" value="C:peroxisomal membrane"/>
    <property type="evidence" value="ECO:0007669"/>
    <property type="project" value="UniProtKB-SubCell"/>
</dbReference>
<evidence type="ECO:0000256" key="1">
    <source>
        <dbReference type="ARBA" id="ARBA00022593"/>
    </source>
</evidence>
<comment type="subcellular location">
    <subcellularLocation>
        <location evidence="4">Peroxisome membrane</location>
    </subcellularLocation>
</comment>
<proteinExistence type="predicted"/>
<evidence type="ECO:0000256" key="4">
    <source>
        <dbReference type="ARBA" id="ARBA00046271"/>
    </source>
</evidence>
<dbReference type="PANTHER" id="PTHR12652:SF50">
    <property type="entry name" value="PEROXIN 11"/>
    <property type="match status" value="1"/>
</dbReference>
<gene>
    <name evidence="5" type="ORF">CCAE0312_LOCUS8972</name>
</gene>
<keyword evidence="1" id="KW-0962">Peroxisome biogenesis</keyword>
<dbReference type="InterPro" id="IPR008733">
    <property type="entry name" value="PEX11"/>
</dbReference>
<name>A0A7S1XGY8_9RHOD</name>
<evidence type="ECO:0000256" key="3">
    <source>
        <dbReference type="ARBA" id="ARBA00023140"/>
    </source>
</evidence>
<dbReference type="PANTHER" id="PTHR12652">
    <property type="entry name" value="PEROXISOMAL BIOGENESIS FACTOR 11"/>
    <property type="match status" value="1"/>
</dbReference>
<dbReference type="Pfam" id="PF05648">
    <property type="entry name" value="PEX11"/>
    <property type="match status" value="1"/>
</dbReference>